<organism evidence="2 3">
    <name type="scientific">Streptomyces violaceusniger</name>
    <dbReference type="NCBI Taxonomy" id="68280"/>
    <lineage>
        <taxon>Bacteria</taxon>
        <taxon>Bacillati</taxon>
        <taxon>Actinomycetota</taxon>
        <taxon>Actinomycetes</taxon>
        <taxon>Kitasatosporales</taxon>
        <taxon>Streptomycetaceae</taxon>
        <taxon>Streptomyces</taxon>
        <taxon>Streptomyces violaceusniger group</taxon>
    </lineage>
</organism>
<reference evidence="2 3" key="1">
    <citation type="journal article" date="2020" name="Int. J. Syst. Evol. Microbiol.">
        <title>Reclassification of Streptomyces castelarensis and Streptomyces sporoclivatus as later heterotypic synonyms of Streptomyces antimycoticus.</title>
        <authorList>
            <person name="Komaki H."/>
            <person name="Tamura T."/>
        </authorList>
    </citation>
    <scope>NUCLEOTIDE SEQUENCE [LARGE SCALE GENOMIC DNA]</scope>
    <source>
        <strain evidence="2 3">NBRC 13459</strain>
    </source>
</reference>
<evidence type="ECO:0000256" key="1">
    <source>
        <dbReference type="SAM" id="MobiDB-lite"/>
    </source>
</evidence>
<dbReference type="Proteomes" id="UP000301309">
    <property type="component" value="Unassembled WGS sequence"/>
</dbReference>
<dbReference type="AlphaFoldDB" id="A0A4D4KQ92"/>
<keyword evidence="3" id="KW-1185">Reference proteome</keyword>
<proteinExistence type="predicted"/>
<comment type="caution">
    <text evidence="2">The sequence shown here is derived from an EMBL/GenBank/DDBJ whole genome shotgun (WGS) entry which is preliminary data.</text>
</comment>
<gene>
    <name evidence="2" type="ORF">SVIO_014150</name>
</gene>
<evidence type="ECO:0000313" key="3">
    <source>
        <dbReference type="Proteomes" id="UP000301309"/>
    </source>
</evidence>
<accession>A0A4D4KQ92</accession>
<sequence length="57" mass="6046">MEHTSPDRTATAPLGPPPPFDPELATALAAIYELLPPGGSGPIRVRLPLRTCPGWSR</sequence>
<protein>
    <submittedName>
        <fullName evidence="2">Uncharacterized protein</fullName>
    </submittedName>
</protein>
<name>A0A4D4KQ92_STRVO</name>
<dbReference type="EMBL" id="BJHW01000001">
    <property type="protein sequence ID" value="GDY50792.1"/>
    <property type="molecule type" value="Genomic_DNA"/>
</dbReference>
<feature type="region of interest" description="Disordered" evidence="1">
    <location>
        <begin position="1"/>
        <end position="22"/>
    </location>
</feature>
<evidence type="ECO:0000313" key="2">
    <source>
        <dbReference type="EMBL" id="GDY50792.1"/>
    </source>
</evidence>